<evidence type="ECO:0000313" key="3">
    <source>
        <dbReference type="Proteomes" id="UP000322234"/>
    </source>
</evidence>
<gene>
    <name evidence="2" type="ORF">E5288_WYG007028</name>
</gene>
<protein>
    <submittedName>
        <fullName evidence="2">Uncharacterized protein</fullName>
    </submittedName>
</protein>
<evidence type="ECO:0000256" key="1">
    <source>
        <dbReference type="SAM" id="MobiDB-lite"/>
    </source>
</evidence>
<comment type="caution">
    <text evidence="2">The sequence shown here is derived from an EMBL/GenBank/DDBJ whole genome shotgun (WGS) entry which is preliminary data.</text>
</comment>
<reference evidence="2" key="1">
    <citation type="submission" date="2019-10" db="EMBL/GenBank/DDBJ databases">
        <title>The sequence and de novo assembly of the wild yak genome.</title>
        <authorList>
            <person name="Liu Y."/>
        </authorList>
    </citation>
    <scope>NUCLEOTIDE SEQUENCE [LARGE SCALE GENOMIC DNA]</scope>
    <source>
        <strain evidence="2">WY2019</strain>
    </source>
</reference>
<dbReference type="Proteomes" id="UP000322234">
    <property type="component" value="Unassembled WGS sequence"/>
</dbReference>
<proteinExistence type="predicted"/>
<sequence>MEGGRCFDGEARQRSSKQGTLDVKERIMHRAVNNEMCLGRLWCNGNSLMQVLETLYLSSNQGATFSSLKISFHFDCRLTEFD</sequence>
<dbReference type="EMBL" id="VBQZ03000002">
    <property type="protein sequence ID" value="MXQ79881.1"/>
    <property type="molecule type" value="Genomic_DNA"/>
</dbReference>
<feature type="compositionally biased region" description="Basic and acidic residues" evidence="1">
    <location>
        <begin position="1"/>
        <end position="13"/>
    </location>
</feature>
<accession>A0A6B0QTA6</accession>
<dbReference type="AlphaFoldDB" id="A0A6B0QTA6"/>
<organism evidence="2 3">
    <name type="scientific">Bos mutus</name>
    <name type="common">wild yak</name>
    <dbReference type="NCBI Taxonomy" id="72004"/>
    <lineage>
        <taxon>Eukaryota</taxon>
        <taxon>Metazoa</taxon>
        <taxon>Chordata</taxon>
        <taxon>Craniata</taxon>
        <taxon>Vertebrata</taxon>
        <taxon>Euteleostomi</taxon>
        <taxon>Mammalia</taxon>
        <taxon>Eutheria</taxon>
        <taxon>Laurasiatheria</taxon>
        <taxon>Artiodactyla</taxon>
        <taxon>Ruminantia</taxon>
        <taxon>Pecora</taxon>
        <taxon>Bovidae</taxon>
        <taxon>Bovinae</taxon>
        <taxon>Bos</taxon>
    </lineage>
</organism>
<feature type="region of interest" description="Disordered" evidence="1">
    <location>
        <begin position="1"/>
        <end position="20"/>
    </location>
</feature>
<keyword evidence="3" id="KW-1185">Reference proteome</keyword>
<evidence type="ECO:0000313" key="2">
    <source>
        <dbReference type="EMBL" id="MXQ79881.1"/>
    </source>
</evidence>
<name>A0A6B0QTA6_9CETA</name>